<organism evidence="1 2">
    <name type="scientific">Aliikangiella maris</name>
    <dbReference type="NCBI Taxonomy" id="3162458"/>
    <lineage>
        <taxon>Bacteria</taxon>
        <taxon>Pseudomonadati</taxon>
        <taxon>Pseudomonadota</taxon>
        <taxon>Gammaproteobacteria</taxon>
        <taxon>Oceanospirillales</taxon>
        <taxon>Pleioneaceae</taxon>
        <taxon>Aliikangiella</taxon>
    </lineage>
</organism>
<proteinExistence type="predicted"/>
<evidence type="ECO:0000313" key="2">
    <source>
        <dbReference type="Proteomes" id="UP001548189"/>
    </source>
</evidence>
<protein>
    <submittedName>
        <fullName evidence="1">2OG-Fe(II) oxygenase</fullName>
        <ecNumber evidence="1">1.14.11.-</ecNumber>
    </submittedName>
</protein>
<dbReference type="InterPro" id="IPR005123">
    <property type="entry name" value="Oxoglu/Fe-dep_dioxygenase_dom"/>
</dbReference>
<dbReference type="EC" id="1.14.11.-" evidence="1"/>
<evidence type="ECO:0000313" key="1">
    <source>
        <dbReference type="EMBL" id="MET1254175.1"/>
    </source>
</evidence>
<dbReference type="Gene3D" id="2.60.120.620">
    <property type="entry name" value="q2cbj1_9rhob like domain"/>
    <property type="match status" value="1"/>
</dbReference>
<dbReference type="InterPro" id="IPR051559">
    <property type="entry name" value="HIF_prolyl_hydroxylases"/>
</dbReference>
<dbReference type="Proteomes" id="UP001548189">
    <property type="component" value="Unassembled WGS sequence"/>
</dbReference>
<dbReference type="InterPro" id="IPR044862">
    <property type="entry name" value="Pro_4_hyd_alph_FE2OG_OXY"/>
</dbReference>
<keyword evidence="1" id="KW-0560">Oxidoreductase</keyword>
<dbReference type="EMBL" id="JBEVCJ010000003">
    <property type="protein sequence ID" value="MET1254175.1"/>
    <property type="molecule type" value="Genomic_DNA"/>
</dbReference>
<dbReference type="GO" id="GO:0016491">
    <property type="term" value="F:oxidoreductase activity"/>
    <property type="evidence" value="ECO:0007669"/>
    <property type="project" value="UniProtKB-KW"/>
</dbReference>
<dbReference type="PANTHER" id="PTHR12907">
    <property type="entry name" value="EGL NINE HOMOLOG-RELATED"/>
    <property type="match status" value="1"/>
</dbReference>
<gene>
    <name evidence="1" type="ORF">ABVT43_03445</name>
</gene>
<accession>A0ABV2BQE9</accession>
<dbReference type="Pfam" id="PF13640">
    <property type="entry name" value="2OG-FeII_Oxy_3"/>
    <property type="match status" value="1"/>
</dbReference>
<sequence length="282" mass="32176">MRNLAGCLFDTNLLLMIADSITNSAHILQKPFAADCIQASAIQLDNLQTNMIQNNSIENNIIQTHIEPIAAVQPDIPRTTNVQIENNFELIASAIQTSGFIILPGAIQGKLYRSLLRLKQIIPAHEFHAAGIGQGEQQNINQQIRGDEIYWLNDNHIHSRRWFIWCESLRVYLSRRLLLGLTRFESQLAFYSAGAFYKKHRDSFRGNNNRLLTVVTYLNEDWQADDGGELVLYPKTQPPIYVPPQSGTIAIFLSEEMLHEVRPTYQSRYSVTCWFRTDSAVL</sequence>
<dbReference type="PROSITE" id="PS51471">
    <property type="entry name" value="FE2OG_OXY"/>
    <property type="match status" value="1"/>
</dbReference>
<keyword evidence="2" id="KW-1185">Reference proteome</keyword>
<dbReference type="PANTHER" id="PTHR12907:SF26">
    <property type="entry name" value="HIF PROLYL HYDROXYLASE, ISOFORM C"/>
    <property type="match status" value="1"/>
</dbReference>
<comment type="caution">
    <text evidence="1">The sequence shown here is derived from an EMBL/GenBank/DDBJ whole genome shotgun (WGS) entry which is preliminary data.</text>
</comment>
<dbReference type="SMART" id="SM00702">
    <property type="entry name" value="P4Hc"/>
    <property type="match status" value="1"/>
</dbReference>
<name>A0ABV2BQE9_9GAMM</name>
<dbReference type="InterPro" id="IPR006620">
    <property type="entry name" value="Pro_4_hyd_alph"/>
</dbReference>
<reference evidence="1 2" key="1">
    <citation type="submission" date="2024-06" db="EMBL/GenBank/DDBJ databases">
        <authorList>
            <person name="Li F."/>
        </authorList>
    </citation>
    <scope>NUCLEOTIDE SEQUENCE [LARGE SCALE GENOMIC DNA]</scope>
    <source>
        <strain evidence="1 2">GXAS 311</strain>
    </source>
</reference>